<reference evidence="1" key="1">
    <citation type="journal article" date="2015" name="Nature">
        <title>Complex archaea that bridge the gap between prokaryotes and eukaryotes.</title>
        <authorList>
            <person name="Spang A."/>
            <person name="Saw J.H."/>
            <person name="Jorgensen S.L."/>
            <person name="Zaremba-Niedzwiedzka K."/>
            <person name="Martijn J."/>
            <person name="Lind A.E."/>
            <person name="van Eijk R."/>
            <person name="Schleper C."/>
            <person name="Guy L."/>
            <person name="Ettema T.J."/>
        </authorList>
    </citation>
    <scope>NUCLEOTIDE SEQUENCE</scope>
</reference>
<dbReference type="EMBL" id="LAZR01037943">
    <property type="protein sequence ID" value="KKL20846.1"/>
    <property type="molecule type" value="Genomic_DNA"/>
</dbReference>
<protein>
    <submittedName>
        <fullName evidence="1">Uncharacterized protein</fullName>
    </submittedName>
</protein>
<accession>A0A0F9DT52</accession>
<proteinExistence type="predicted"/>
<evidence type="ECO:0000313" key="1">
    <source>
        <dbReference type="EMBL" id="KKL20846.1"/>
    </source>
</evidence>
<sequence>MANFEQYRHHGELVWVNSELKGKHRDHCLCFSCGRFKPGVPETNCPKANLNYAVCIVGGLTLPVYECPNFYKEIANMPKVGLLHPE</sequence>
<gene>
    <name evidence="1" type="ORF">LCGC14_2451380</name>
</gene>
<dbReference type="AlphaFoldDB" id="A0A0F9DT52"/>
<comment type="caution">
    <text evidence="1">The sequence shown here is derived from an EMBL/GenBank/DDBJ whole genome shotgun (WGS) entry which is preliminary data.</text>
</comment>
<name>A0A0F9DT52_9ZZZZ</name>
<organism evidence="1">
    <name type="scientific">marine sediment metagenome</name>
    <dbReference type="NCBI Taxonomy" id="412755"/>
    <lineage>
        <taxon>unclassified sequences</taxon>
        <taxon>metagenomes</taxon>
        <taxon>ecological metagenomes</taxon>
    </lineage>
</organism>